<reference evidence="1 2" key="1">
    <citation type="submission" date="2018-06" db="EMBL/GenBank/DDBJ databases">
        <authorList>
            <person name="Strepis N."/>
        </authorList>
    </citation>
    <scope>NUCLEOTIDE SEQUENCE [LARGE SCALE GENOMIC DNA]</scope>
    <source>
        <strain evidence="1">LUCI</strain>
    </source>
</reference>
<name>A0A498RHI3_9FIRM</name>
<accession>A0A498RHI3</accession>
<keyword evidence="2" id="KW-1185">Reference proteome</keyword>
<proteinExistence type="predicted"/>
<protein>
    <submittedName>
        <fullName evidence="1">Uncharacterized protein</fullName>
    </submittedName>
</protein>
<evidence type="ECO:0000313" key="2">
    <source>
        <dbReference type="Proteomes" id="UP000277811"/>
    </source>
</evidence>
<dbReference type="Proteomes" id="UP000277811">
    <property type="component" value="Unassembled WGS sequence"/>
</dbReference>
<dbReference type="AlphaFoldDB" id="A0A498RHI3"/>
<organism evidence="1 2">
    <name type="scientific">Lucifera butyrica</name>
    <dbReference type="NCBI Taxonomy" id="1351585"/>
    <lineage>
        <taxon>Bacteria</taxon>
        <taxon>Bacillati</taxon>
        <taxon>Bacillota</taxon>
        <taxon>Negativicutes</taxon>
        <taxon>Veillonellales</taxon>
        <taxon>Veillonellaceae</taxon>
        <taxon>Lucifera</taxon>
    </lineage>
</organism>
<dbReference type="EMBL" id="UPPP01000127">
    <property type="protein sequence ID" value="VBB09552.1"/>
    <property type="molecule type" value="Genomic_DNA"/>
</dbReference>
<sequence>MVTLNTFPSENPLHPCSGLRFLLLKDAPSMLQNNYKTSPETSPFPPARVSSIHRQLTALCLHNPYWNDFRIVNHFQKRGIKMTLNDLEQLKKECNLDNPDTICNTLVRLSTHGGLKLNSRQVSYIERVNPEFRDQDLAPARLGELLVYGRLFGRGLGVFGRVYLHVFADMYTGHIFGRLSQDKRVSAGLSLLTSTVIPSYQSRNYAIDTILHSTQNDNDIDEINSLKSSFAFSAQSLQWLSTRRNFGVLEKLERYLVQNSFFENPPALFKNLQSRLERRIAKYNASNRWFARRIIY</sequence>
<evidence type="ECO:0000313" key="1">
    <source>
        <dbReference type="EMBL" id="VBB09552.1"/>
    </source>
</evidence>
<gene>
    <name evidence="1" type="ORF">LUCI_4847</name>
</gene>